<accession>A0A1Y1Y5C9</accession>
<dbReference type="EMBL" id="MCFE01000247">
    <property type="protein sequence ID" value="ORX93095.1"/>
    <property type="molecule type" value="Genomic_DNA"/>
</dbReference>
<evidence type="ECO:0000256" key="3">
    <source>
        <dbReference type="SAM" id="SignalP"/>
    </source>
</evidence>
<feature type="transmembrane region" description="Helical" evidence="2">
    <location>
        <begin position="84"/>
        <end position="107"/>
    </location>
</feature>
<proteinExistence type="predicted"/>
<name>A0A1Y1Y5C9_9FUNG</name>
<keyword evidence="3" id="KW-0732">Signal</keyword>
<keyword evidence="5" id="KW-1185">Reference proteome</keyword>
<keyword evidence="2" id="KW-0812">Transmembrane</keyword>
<feature type="region of interest" description="Disordered" evidence="1">
    <location>
        <begin position="137"/>
        <end position="174"/>
    </location>
</feature>
<dbReference type="Proteomes" id="UP000193498">
    <property type="component" value="Unassembled WGS sequence"/>
</dbReference>
<feature type="region of interest" description="Disordered" evidence="1">
    <location>
        <begin position="211"/>
        <end position="231"/>
    </location>
</feature>
<feature type="signal peptide" evidence="3">
    <location>
        <begin position="1"/>
        <end position="25"/>
    </location>
</feature>
<feature type="compositionally biased region" description="Polar residues" evidence="1">
    <location>
        <begin position="164"/>
        <end position="174"/>
    </location>
</feature>
<comment type="caution">
    <text evidence="4">The sequence shown here is derived from an EMBL/GenBank/DDBJ whole genome shotgun (WGS) entry which is preliminary data.</text>
</comment>
<evidence type="ECO:0008006" key="6">
    <source>
        <dbReference type="Google" id="ProtNLM"/>
    </source>
</evidence>
<organism evidence="4 5">
    <name type="scientific">Basidiobolus meristosporus CBS 931.73</name>
    <dbReference type="NCBI Taxonomy" id="1314790"/>
    <lineage>
        <taxon>Eukaryota</taxon>
        <taxon>Fungi</taxon>
        <taxon>Fungi incertae sedis</taxon>
        <taxon>Zoopagomycota</taxon>
        <taxon>Entomophthoromycotina</taxon>
        <taxon>Basidiobolomycetes</taxon>
        <taxon>Basidiobolales</taxon>
        <taxon>Basidiobolaceae</taxon>
        <taxon>Basidiobolus</taxon>
    </lineage>
</organism>
<dbReference type="InParanoid" id="A0A1Y1Y5C9"/>
<reference evidence="4 5" key="1">
    <citation type="submission" date="2016-07" db="EMBL/GenBank/DDBJ databases">
        <title>Pervasive Adenine N6-methylation of Active Genes in Fungi.</title>
        <authorList>
            <consortium name="DOE Joint Genome Institute"/>
            <person name="Mondo S.J."/>
            <person name="Dannebaum R.O."/>
            <person name="Kuo R.C."/>
            <person name="Labutti K."/>
            <person name="Haridas S."/>
            <person name="Kuo A."/>
            <person name="Salamov A."/>
            <person name="Ahrendt S.R."/>
            <person name="Lipzen A."/>
            <person name="Sullivan W."/>
            <person name="Andreopoulos W.B."/>
            <person name="Clum A."/>
            <person name="Lindquist E."/>
            <person name="Daum C."/>
            <person name="Ramamoorthy G.K."/>
            <person name="Gryganskyi A."/>
            <person name="Culley D."/>
            <person name="Magnuson J.K."/>
            <person name="James T.Y."/>
            <person name="O'Malley M.A."/>
            <person name="Stajich J.E."/>
            <person name="Spatafora J.W."/>
            <person name="Visel A."/>
            <person name="Grigoriev I.V."/>
        </authorList>
    </citation>
    <scope>NUCLEOTIDE SEQUENCE [LARGE SCALE GENOMIC DNA]</scope>
    <source>
        <strain evidence="4 5">CBS 931.73</strain>
    </source>
</reference>
<dbReference type="AlphaFoldDB" id="A0A1Y1Y5C9"/>
<evidence type="ECO:0000256" key="1">
    <source>
        <dbReference type="SAM" id="MobiDB-lite"/>
    </source>
</evidence>
<sequence length="231" mass="25589">MRSQFWSAIPTSILLAICSQGAVLSTPVLVYDISQVNKELYKRDGEVDKATPNSSPAETNNVNSFFEEVNAHDITIGSLTIAPLYLAAIVCGVVVVLVLLCVVICCVRSRRAKKRRLEKEVNNSCYRFEDIPSARSNLGNQGRSAEAPRSPLGELLDGEEGYSLSPQRNNSSTMNLLDSSIDSEFSDTSSRYSGIRGKQSKEAAWRLGELKLGSPHQSPPRRYLRDSYRVW</sequence>
<evidence type="ECO:0000313" key="4">
    <source>
        <dbReference type="EMBL" id="ORX93095.1"/>
    </source>
</evidence>
<evidence type="ECO:0000313" key="5">
    <source>
        <dbReference type="Proteomes" id="UP000193498"/>
    </source>
</evidence>
<gene>
    <name evidence="4" type="ORF">K493DRAFT_316178</name>
</gene>
<feature type="chain" id="PRO_5012124037" description="Dystroglycan C-terminal domain-containing protein" evidence="3">
    <location>
        <begin position="26"/>
        <end position="231"/>
    </location>
</feature>
<keyword evidence="2" id="KW-0472">Membrane</keyword>
<keyword evidence="2" id="KW-1133">Transmembrane helix</keyword>
<evidence type="ECO:0000256" key="2">
    <source>
        <dbReference type="SAM" id="Phobius"/>
    </source>
</evidence>
<protein>
    <recommendedName>
        <fullName evidence="6">Dystroglycan C-terminal domain-containing protein</fullName>
    </recommendedName>
</protein>